<evidence type="ECO:0000313" key="3">
    <source>
        <dbReference type="Proteomes" id="UP000681967"/>
    </source>
</evidence>
<gene>
    <name evidence="1" type="ORF">BYL167_LOCUS38257</name>
    <name evidence="2" type="ORF">GIL414_LOCUS51489</name>
</gene>
<evidence type="ECO:0000313" key="1">
    <source>
        <dbReference type="EMBL" id="CAF4554468.1"/>
    </source>
</evidence>
<feature type="non-terminal residue" evidence="1">
    <location>
        <position position="1"/>
    </location>
</feature>
<accession>A0A8S2YMG6</accession>
<organism evidence="1 3">
    <name type="scientific">Rotaria magnacalcarata</name>
    <dbReference type="NCBI Taxonomy" id="392030"/>
    <lineage>
        <taxon>Eukaryota</taxon>
        <taxon>Metazoa</taxon>
        <taxon>Spiralia</taxon>
        <taxon>Gnathifera</taxon>
        <taxon>Rotifera</taxon>
        <taxon>Eurotatoria</taxon>
        <taxon>Bdelloidea</taxon>
        <taxon>Philodinida</taxon>
        <taxon>Philodinidae</taxon>
        <taxon>Rotaria</taxon>
    </lineage>
</organism>
<sequence>GDISVQTGPNGSILPIINMEKHRLSRKTKAMLALGGKKAGKGKGI</sequence>
<dbReference type="AlphaFoldDB" id="A0A8S2YMG6"/>
<proteinExistence type="predicted"/>
<dbReference type="Proteomes" id="UP000681967">
    <property type="component" value="Unassembled WGS sequence"/>
</dbReference>
<reference evidence="1" key="1">
    <citation type="submission" date="2021-02" db="EMBL/GenBank/DDBJ databases">
        <authorList>
            <person name="Nowell W R."/>
        </authorList>
    </citation>
    <scope>NUCLEOTIDE SEQUENCE</scope>
</reference>
<evidence type="ECO:0000313" key="2">
    <source>
        <dbReference type="EMBL" id="CAF4894018.1"/>
    </source>
</evidence>
<dbReference type="EMBL" id="CAJOBH010088799">
    <property type="protein sequence ID" value="CAF4554468.1"/>
    <property type="molecule type" value="Genomic_DNA"/>
</dbReference>
<dbReference type="EMBL" id="CAJOBJ010174090">
    <property type="protein sequence ID" value="CAF4894018.1"/>
    <property type="molecule type" value="Genomic_DNA"/>
</dbReference>
<name>A0A8S2YMG6_9BILA</name>
<dbReference type="Proteomes" id="UP000681720">
    <property type="component" value="Unassembled WGS sequence"/>
</dbReference>
<comment type="caution">
    <text evidence="1">The sequence shown here is derived from an EMBL/GenBank/DDBJ whole genome shotgun (WGS) entry which is preliminary data.</text>
</comment>
<protein>
    <submittedName>
        <fullName evidence="1">Uncharacterized protein</fullName>
    </submittedName>
</protein>